<evidence type="ECO:0000256" key="10">
    <source>
        <dbReference type="ARBA" id="ARBA00023157"/>
    </source>
</evidence>
<keyword evidence="10" id="KW-1015">Disulfide bond</keyword>
<evidence type="ECO:0000256" key="5">
    <source>
        <dbReference type="ARBA" id="ARBA00022729"/>
    </source>
</evidence>
<proteinExistence type="inferred from homology"/>
<comment type="catalytic activity">
    <reaction evidence="14">
        <text>[(1-&gt;4)-beta-D-glucosyl]n+m + reduced acceptor + O2 = 4-dehydro-beta-D-glucosyl-[(1-&gt;4)-beta-D-glucosyl]n-1 + [(1-&gt;4)-beta-D-glucosyl]m + acceptor + H2O.</text>
        <dbReference type="EC" id="1.14.99.56"/>
    </reaction>
</comment>
<dbReference type="GO" id="GO:0005576">
    <property type="term" value="C:extracellular region"/>
    <property type="evidence" value="ECO:0007669"/>
    <property type="project" value="UniProtKB-SubCell"/>
</dbReference>
<dbReference type="PANTHER" id="PTHR33353:SF10">
    <property type="entry name" value="ENDO-BETA-1,4-GLUCANASE D"/>
    <property type="match status" value="1"/>
</dbReference>
<comment type="subcellular location">
    <subcellularLocation>
        <location evidence="2">Secreted</location>
    </subcellularLocation>
</comment>
<dbReference type="OrthoDB" id="6038816at2759"/>
<keyword evidence="7" id="KW-0560">Oxidoreductase</keyword>
<reference evidence="17" key="1">
    <citation type="journal article" date="2020" name="Stud. Mycol.">
        <title>101 Dothideomycetes genomes: a test case for predicting lifestyles and emergence of pathogens.</title>
        <authorList>
            <person name="Haridas S."/>
            <person name="Albert R."/>
            <person name="Binder M."/>
            <person name="Bloem J."/>
            <person name="Labutti K."/>
            <person name="Salamov A."/>
            <person name="Andreopoulos B."/>
            <person name="Baker S."/>
            <person name="Barry K."/>
            <person name="Bills G."/>
            <person name="Bluhm B."/>
            <person name="Cannon C."/>
            <person name="Castanera R."/>
            <person name="Culley D."/>
            <person name="Daum C."/>
            <person name="Ezra D."/>
            <person name="Gonzalez J."/>
            <person name="Henrissat B."/>
            <person name="Kuo A."/>
            <person name="Liang C."/>
            <person name="Lipzen A."/>
            <person name="Lutzoni F."/>
            <person name="Magnuson J."/>
            <person name="Mondo S."/>
            <person name="Nolan M."/>
            <person name="Ohm R."/>
            <person name="Pangilinan J."/>
            <person name="Park H.-J."/>
            <person name="Ramirez L."/>
            <person name="Alfaro M."/>
            <person name="Sun H."/>
            <person name="Tritt A."/>
            <person name="Yoshinaga Y."/>
            <person name="Zwiers L.-H."/>
            <person name="Turgeon B."/>
            <person name="Goodwin S."/>
            <person name="Spatafora J."/>
            <person name="Crous P."/>
            <person name="Grigoriev I."/>
        </authorList>
    </citation>
    <scope>NUCLEOTIDE SEQUENCE</scope>
    <source>
        <strain evidence="17">CBS 122367</strain>
    </source>
</reference>
<comment type="cofactor">
    <cofactor evidence="1">
        <name>Cu(2+)</name>
        <dbReference type="ChEBI" id="CHEBI:29036"/>
    </cofactor>
</comment>
<keyword evidence="18" id="KW-1185">Reference proteome</keyword>
<evidence type="ECO:0000256" key="15">
    <source>
        <dbReference type="ARBA" id="ARBA00047174"/>
    </source>
</evidence>
<evidence type="ECO:0000256" key="9">
    <source>
        <dbReference type="ARBA" id="ARBA00023033"/>
    </source>
</evidence>
<dbReference type="InterPro" id="IPR049892">
    <property type="entry name" value="AA9"/>
</dbReference>
<keyword evidence="12" id="KW-0624">Polysaccharide degradation</keyword>
<dbReference type="GO" id="GO:0046872">
    <property type="term" value="F:metal ion binding"/>
    <property type="evidence" value="ECO:0007669"/>
    <property type="project" value="UniProtKB-KW"/>
</dbReference>
<dbReference type="EC" id="1.14.99.56" evidence="15"/>
<organism evidence="17 18">
    <name type="scientific">Lentithecium fluviatile CBS 122367</name>
    <dbReference type="NCBI Taxonomy" id="1168545"/>
    <lineage>
        <taxon>Eukaryota</taxon>
        <taxon>Fungi</taxon>
        <taxon>Dikarya</taxon>
        <taxon>Ascomycota</taxon>
        <taxon>Pezizomycotina</taxon>
        <taxon>Dothideomycetes</taxon>
        <taxon>Pleosporomycetidae</taxon>
        <taxon>Pleosporales</taxon>
        <taxon>Massarineae</taxon>
        <taxon>Lentitheciaceae</taxon>
        <taxon>Lentithecium</taxon>
    </lineage>
</organism>
<keyword evidence="8" id="KW-0186">Copper</keyword>
<dbReference type="Gene3D" id="2.70.50.70">
    <property type="match status" value="1"/>
</dbReference>
<name>A0A6G1IXM0_9PLEO</name>
<dbReference type="AlphaFoldDB" id="A0A6G1IXM0"/>
<evidence type="ECO:0000256" key="4">
    <source>
        <dbReference type="ARBA" id="ARBA00022723"/>
    </source>
</evidence>
<dbReference type="PANTHER" id="PTHR33353">
    <property type="entry name" value="PUTATIVE (AFU_ORTHOLOGUE AFUA_1G12560)-RELATED"/>
    <property type="match status" value="1"/>
</dbReference>
<keyword evidence="3" id="KW-0964">Secreted</keyword>
<dbReference type="GO" id="GO:0004497">
    <property type="term" value="F:monooxygenase activity"/>
    <property type="evidence" value="ECO:0007669"/>
    <property type="project" value="UniProtKB-KW"/>
</dbReference>
<protein>
    <recommendedName>
        <fullName evidence="15">lytic cellulose monooxygenase (C4-dehydrogenating)</fullName>
        <ecNumber evidence="15">1.14.99.56</ecNumber>
    </recommendedName>
</protein>
<dbReference type="InterPro" id="IPR005103">
    <property type="entry name" value="AA9_LPMO"/>
</dbReference>
<gene>
    <name evidence="17" type="ORF">K458DRAFT_453309</name>
</gene>
<sequence length="188" mass="20089">PNYDWVGESQVCGINGTKTGHQTSTVTVEAGSIIGFGAATATYQLVGHLGPGQAYMSKAPGALEDYEGDGEWFKIGTIGASDGQNWDAPGMHEMNFTVPVTTPPGKYLVRVEHFNISPYYNETQQFINCAQVEVTGPGGGSPGPTIKFPGAYDITDPGIWIPRAMYNPYKPTDLLKNFKGAGPAIWKG</sequence>
<evidence type="ECO:0000256" key="11">
    <source>
        <dbReference type="ARBA" id="ARBA00023277"/>
    </source>
</evidence>
<evidence type="ECO:0000256" key="8">
    <source>
        <dbReference type="ARBA" id="ARBA00023008"/>
    </source>
</evidence>
<evidence type="ECO:0000256" key="14">
    <source>
        <dbReference type="ARBA" id="ARBA00045077"/>
    </source>
</evidence>
<evidence type="ECO:0000313" key="17">
    <source>
        <dbReference type="EMBL" id="KAF2682997.1"/>
    </source>
</evidence>
<feature type="non-terminal residue" evidence="17">
    <location>
        <position position="1"/>
    </location>
</feature>
<keyword evidence="9 17" id="KW-0503">Monooxygenase</keyword>
<feature type="domain" description="Auxiliary Activity family 9 catalytic" evidence="16">
    <location>
        <begin position="11"/>
        <end position="161"/>
    </location>
</feature>
<evidence type="ECO:0000313" key="18">
    <source>
        <dbReference type="Proteomes" id="UP000799291"/>
    </source>
</evidence>
<dbReference type="Proteomes" id="UP000799291">
    <property type="component" value="Unassembled WGS sequence"/>
</dbReference>
<dbReference type="EMBL" id="MU005585">
    <property type="protein sequence ID" value="KAF2682997.1"/>
    <property type="molecule type" value="Genomic_DNA"/>
</dbReference>
<keyword evidence="6" id="KW-0136">Cellulose degradation</keyword>
<comment type="similarity">
    <text evidence="13">Belongs to the polysaccharide monooxygenase AA9 family.</text>
</comment>
<keyword evidence="4" id="KW-0479">Metal-binding</keyword>
<keyword evidence="11" id="KW-0119">Carbohydrate metabolism</keyword>
<evidence type="ECO:0000256" key="6">
    <source>
        <dbReference type="ARBA" id="ARBA00023001"/>
    </source>
</evidence>
<evidence type="ECO:0000256" key="12">
    <source>
        <dbReference type="ARBA" id="ARBA00023326"/>
    </source>
</evidence>
<evidence type="ECO:0000256" key="13">
    <source>
        <dbReference type="ARBA" id="ARBA00044502"/>
    </source>
</evidence>
<evidence type="ECO:0000256" key="1">
    <source>
        <dbReference type="ARBA" id="ARBA00001973"/>
    </source>
</evidence>
<evidence type="ECO:0000256" key="3">
    <source>
        <dbReference type="ARBA" id="ARBA00022525"/>
    </source>
</evidence>
<accession>A0A6G1IXM0</accession>
<dbReference type="Pfam" id="PF03443">
    <property type="entry name" value="AA9"/>
    <property type="match status" value="1"/>
</dbReference>
<evidence type="ECO:0000256" key="7">
    <source>
        <dbReference type="ARBA" id="ARBA00023002"/>
    </source>
</evidence>
<keyword evidence="5" id="KW-0732">Signal</keyword>
<evidence type="ECO:0000259" key="16">
    <source>
        <dbReference type="Pfam" id="PF03443"/>
    </source>
</evidence>
<evidence type="ECO:0000256" key="2">
    <source>
        <dbReference type="ARBA" id="ARBA00004613"/>
    </source>
</evidence>
<dbReference type="GO" id="GO:0030245">
    <property type="term" value="P:cellulose catabolic process"/>
    <property type="evidence" value="ECO:0007669"/>
    <property type="project" value="UniProtKB-KW"/>
</dbReference>